<dbReference type="InterPro" id="IPR029036">
    <property type="entry name" value="P5CR_dimer"/>
</dbReference>
<dbReference type="AlphaFoldDB" id="A0A6A4VDJ6"/>
<keyword evidence="6" id="KW-0560">Oxidoreductase</keyword>
<comment type="similarity">
    <text evidence="2">Belongs to the pyrroline-5-carboxylate reductase family.</text>
</comment>
<dbReference type="OrthoDB" id="10263291at2759"/>
<feature type="compositionally biased region" description="Low complexity" evidence="11">
    <location>
        <begin position="13"/>
        <end position="23"/>
    </location>
</feature>
<feature type="region of interest" description="Disordered" evidence="11">
    <location>
        <begin position="128"/>
        <end position="221"/>
    </location>
</feature>
<dbReference type="EC" id="1.5.1.2" evidence="3"/>
<dbReference type="Gene3D" id="3.40.50.720">
    <property type="entry name" value="NAD(P)-binding Rossmann-like Domain"/>
    <property type="match status" value="2"/>
</dbReference>
<evidence type="ECO:0000256" key="10">
    <source>
        <dbReference type="ARBA" id="ARBA00049975"/>
    </source>
</evidence>
<feature type="domain" description="Pyrroline-5-carboxylate reductase dimerisation" evidence="13">
    <location>
        <begin position="434"/>
        <end position="520"/>
    </location>
</feature>
<dbReference type="HAMAP" id="MF_01925">
    <property type="entry name" value="P5C_reductase"/>
    <property type="match status" value="1"/>
</dbReference>
<feature type="region of interest" description="Disordered" evidence="11">
    <location>
        <begin position="1"/>
        <end position="31"/>
    </location>
</feature>
<evidence type="ECO:0000256" key="1">
    <source>
        <dbReference type="ARBA" id="ARBA00005205"/>
    </source>
</evidence>
<accession>A0A6A4VDJ6</accession>
<reference evidence="14 15" key="1">
    <citation type="submission" date="2019-07" db="EMBL/GenBank/DDBJ databases">
        <title>Draft genome assembly of a fouling barnacle, Amphibalanus amphitrite (Darwin, 1854): The first reference genome for Thecostraca.</title>
        <authorList>
            <person name="Kim W."/>
        </authorList>
    </citation>
    <scope>NUCLEOTIDE SEQUENCE [LARGE SCALE GENOMIC DNA]</scope>
    <source>
        <strain evidence="14">SNU_AA5</strain>
        <tissue evidence="14">Soma without cirri and trophi</tissue>
    </source>
</reference>
<dbReference type="Pfam" id="PF14748">
    <property type="entry name" value="P5CR_dimer"/>
    <property type="match status" value="1"/>
</dbReference>
<dbReference type="InterPro" id="IPR028939">
    <property type="entry name" value="P5C_Rdtase_cat_N"/>
</dbReference>
<feature type="region of interest" description="Disordered" evidence="11">
    <location>
        <begin position="49"/>
        <end position="76"/>
    </location>
</feature>
<organism evidence="14 15">
    <name type="scientific">Amphibalanus amphitrite</name>
    <name type="common">Striped barnacle</name>
    <name type="synonym">Balanus amphitrite</name>
    <dbReference type="NCBI Taxonomy" id="1232801"/>
    <lineage>
        <taxon>Eukaryota</taxon>
        <taxon>Metazoa</taxon>
        <taxon>Ecdysozoa</taxon>
        <taxon>Arthropoda</taxon>
        <taxon>Crustacea</taxon>
        <taxon>Multicrustacea</taxon>
        <taxon>Cirripedia</taxon>
        <taxon>Thoracica</taxon>
        <taxon>Thoracicalcarea</taxon>
        <taxon>Balanomorpha</taxon>
        <taxon>Balanoidea</taxon>
        <taxon>Balanidae</taxon>
        <taxon>Amphibalaninae</taxon>
        <taxon>Amphibalanus</taxon>
    </lineage>
</organism>
<dbReference type="UniPathway" id="UPA00098">
    <property type="reaction ID" value="UER00361"/>
</dbReference>
<dbReference type="InterPro" id="IPR000304">
    <property type="entry name" value="Pyrroline-COOH_reductase"/>
</dbReference>
<protein>
    <recommendedName>
        <fullName evidence="8">Pyrroline-5-carboxylate reductase 3</fullName>
        <ecNumber evidence="3">1.5.1.2</ecNumber>
    </recommendedName>
    <alternativeName>
        <fullName evidence="9">Pyrroline-5-carboxylate reductase-like protein</fullName>
    </alternativeName>
</protein>
<dbReference type="InterPro" id="IPR036291">
    <property type="entry name" value="NAD(P)-bd_dom_sf"/>
</dbReference>
<evidence type="ECO:0000259" key="13">
    <source>
        <dbReference type="Pfam" id="PF14748"/>
    </source>
</evidence>
<evidence type="ECO:0000313" key="14">
    <source>
        <dbReference type="EMBL" id="KAF0289614.1"/>
    </source>
</evidence>
<comment type="function">
    <text evidence="10">Oxidoreductase that catalyzes the last step in proline biosynthesis, which corresponds to the reduction of pyrroline-5-carboxylate (P5C) to L-proline using NAD(P)H. Proline is synthesized from either glutamate or ornithine; both are converted to P5C, and then to proline via pyrroline-5-carboxylate reductases (PYCRs). PYCR3 is exclusively linked to the biosynthesis of proline from ornithine.</text>
</comment>
<dbReference type="Proteomes" id="UP000440578">
    <property type="component" value="Unassembled WGS sequence"/>
</dbReference>
<keyword evidence="5" id="KW-0521">NADP</keyword>
<keyword evidence="4" id="KW-0641">Proline biosynthesis</keyword>
<evidence type="ECO:0000256" key="6">
    <source>
        <dbReference type="ARBA" id="ARBA00023002"/>
    </source>
</evidence>
<comment type="pathway">
    <text evidence="1">Amino-acid biosynthesis; L-proline biosynthesis; L-proline from L-glutamate 5-semialdehyde: step 1/1.</text>
</comment>
<dbReference type="InterPro" id="IPR008927">
    <property type="entry name" value="6-PGluconate_DH-like_C_sf"/>
</dbReference>
<dbReference type="PANTHER" id="PTHR11645:SF0">
    <property type="entry name" value="PYRROLINE-5-CARBOXYLATE REDUCTASE 3"/>
    <property type="match status" value="1"/>
</dbReference>
<evidence type="ECO:0000259" key="12">
    <source>
        <dbReference type="Pfam" id="PF03807"/>
    </source>
</evidence>
<dbReference type="Gene3D" id="1.10.3730.10">
    <property type="entry name" value="ProC C-terminal domain-like"/>
    <property type="match status" value="1"/>
</dbReference>
<evidence type="ECO:0000256" key="7">
    <source>
        <dbReference type="ARBA" id="ARBA00038523"/>
    </source>
</evidence>
<feature type="compositionally biased region" description="Polar residues" evidence="11">
    <location>
        <begin position="54"/>
        <end position="68"/>
    </location>
</feature>
<comment type="caution">
    <text evidence="14">The sequence shown here is derived from an EMBL/GenBank/DDBJ whole genome shotgun (WGS) entry which is preliminary data.</text>
</comment>
<dbReference type="SUPFAM" id="SSF51735">
    <property type="entry name" value="NAD(P)-binding Rossmann-fold domains"/>
    <property type="match status" value="2"/>
</dbReference>
<dbReference type="PANTHER" id="PTHR11645">
    <property type="entry name" value="PYRROLINE-5-CARBOXYLATE REDUCTASE"/>
    <property type="match status" value="1"/>
</dbReference>
<gene>
    <name evidence="14" type="primary">pycr3_0</name>
    <name evidence="14" type="ORF">FJT64_012168</name>
</gene>
<keyword evidence="15" id="KW-1185">Reference proteome</keyword>
<dbReference type="GO" id="GO:0004735">
    <property type="term" value="F:pyrroline-5-carboxylate reductase activity"/>
    <property type="evidence" value="ECO:0007669"/>
    <property type="project" value="UniProtKB-EC"/>
</dbReference>
<dbReference type="Pfam" id="PF03807">
    <property type="entry name" value="F420_oxidored"/>
    <property type="match status" value="1"/>
</dbReference>
<evidence type="ECO:0000256" key="4">
    <source>
        <dbReference type="ARBA" id="ARBA00022650"/>
    </source>
</evidence>
<evidence type="ECO:0000256" key="5">
    <source>
        <dbReference type="ARBA" id="ARBA00022857"/>
    </source>
</evidence>
<evidence type="ECO:0000313" key="15">
    <source>
        <dbReference type="Proteomes" id="UP000440578"/>
    </source>
</evidence>
<evidence type="ECO:0000256" key="11">
    <source>
        <dbReference type="SAM" id="MobiDB-lite"/>
    </source>
</evidence>
<evidence type="ECO:0000256" key="3">
    <source>
        <dbReference type="ARBA" id="ARBA00012855"/>
    </source>
</evidence>
<evidence type="ECO:0000256" key="9">
    <source>
        <dbReference type="ARBA" id="ARBA00042532"/>
    </source>
</evidence>
<dbReference type="EMBL" id="VIIS01002022">
    <property type="protein sequence ID" value="KAF0289614.1"/>
    <property type="molecule type" value="Genomic_DNA"/>
</dbReference>
<sequence>MEEAQTEPDRRAAAPSTNASEAAIDPLDIDRVEAGPNTLETIVLSVVGGPTESGAATSQEAAGDNSPSKAPAQSRRLQRYRSTWENIPELKDWLQGVDGDPYSAWCRHCCSGLVCHLKNLMLHARSAKHLKRSQGARPAPPPPPSARLGRGRRMTPVLAAPAQGGRRRRTSRRAVTVVLPQSPQRSGGSPERSFSPAQDSPPPSSGYRTPSRPQPTADVSYGDIDRVNYSIGLHNLTVGFVGAGNIAKATTKGMLDKGIVSPACVITSAPTRLRLDTWRLWGCSTTTDNAEVVRESDLVLVAVQPLVFDCVTVFVPRVAEVVRESDLVLVAVQPLVAESVFAGLGAALTDGKERCFVSLVTGWTRQRIIETISSRRPVGAQQTPFHVVRCVPNLPVSIGEGSTVYCCGDDLPRNWLLSVEMVFSALGSCQKVDERLMDAYSGAFGSGTAYVLSFVDALASGAVHLGVPWHEALQMAAKTTAGAAQLLLDSDRPLCELSRDAAAAGGATLAGTRSLQKAGFG</sequence>
<evidence type="ECO:0000256" key="8">
    <source>
        <dbReference type="ARBA" id="ARBA00039786"/>
    </source>
</evidence>
<dbReference type="GO" id="GO:0055129">
    <property type="term" value="P:L-proline biosynthetic process"/>
    <property type="evidence" value="ECO:0007669"/>
    <property type="project" value="UniProtKB-UniPathway"/>
</dbReference>
<dbReference type="SUPFAM" id="SSF48179">
    <property type="entry name" value="6-phosphogluconate dehydrogenase C-terminal domain-like"/>
    <property type="match status" value="1"/>
</dbReference>
<keyword evidence="4" id="KW-0028">Amino-acid biosynthesis</keyword>
<name>A0A6A4VDJ6_AMPAM</name>
<proteinExistence type="inferred from homology"/>
<feature type="domain" description="Pyrroline-5-carboxylate reductase catalytic N-terminal" evidence="12">
    <location>
        <begin position="237"/>
        <end position="309"/>
    </location>
</feature>
<comment type="subunit">
    <text evidence="7">Homodecamer; composed of 5 homodimers.</text>
</comment>
<evidence type="ECO:0000256" key="2">
    <source>
        <dbReference type="ARBA" id="ARBA00005525"/>
    </source>
</evidence>